<dbReference type="NCBIfam" id="TIGR02857">
    <property type="entry name" value="CydD"/>
    <property type="match status" value="1"/>
</dbReference>
<dbReference type="CDD" id="cd03228">
    <property type="entry name" value="ABCC_MRP_Like"/>
    <property type="match status" value="1"/>
</dbReference>
<protein>
    <submittedName>
        <fullName evidence="11">Thiol reductant ABC exporter subunit CydD</fullName>
    </submittedName>
</protein>
<gene>
    <name evidence="11" type="primary">cydD</name>
    <name evidence="11" type="ORF">ET989_07450</name>
</gene>
<dbReference type="Gene3D" id="1.20.1560.10">
    <property type="entry name" value="ABC transporter type 1, transmembrane domain"/>
    <property type="match status" value="1"/>
</dbReference>
<feature type="transmembrane region" description="Helical" evidence="8">
    <location>
        <begin position="232"/>
        <end position="260"/>
    </location>
</feature>
<dbReference type="InterPro" id="IPR039421">
    <property type="entry name" value="Type_1_exporter"/>
</dbReference>
<dbReference type="SUPFAM" id="SSF90123">
    <property type="entry name" value="ABC transporter transmembrane region"/>
    <property type="match status" value="1"/>
</dbReference>
<keyword evidence="5 8" id="KW-1133">Transmembrane helix</keyword>
<dbReference type="EMBL" id="SDMQ01000006">
    <property type="protein sequence ID" value="TBT85086.1"/>
    <property type="molecule type" value="Genomic_DNA"/>
</dbReference>
<evidence type="ECO:0000313" key="11">
    <source>
        <dbReference type="EMBL" id="TBT85086.1"/>
    </source>
</evidence>
<feature type="region of interest" description="Disordered" evidence="7">
    <location>
        <begin position="439"/>
        <end position="459"/>
    </location>
</feature>
<evidence type="ECO:0000256" key="1">
    <source>
        <dbReference type="ARBA" id="ARBA00004651"/>
    </source>
</evidence>
<organism evidence="11 12">
    <name type="scientific">Propioniciclava sinopodophylli</name>
    <dbReference type="NCBI Taxonomy" id="1837344"/>
    <lineage>
        <taxon>Bacteria</taxon>
        <taxon>Bacillati</taxon>
        <taxon>Actinomycetota</taxon>
        <taxon>Actinomycetes</taxon>
        <taxon>Propionibacteriales</taxon>
        <taxon>Propionibacteriaceae</taxon>
        <taxon>Propioniciclava</taxon>
    </lineage>
</organism>
<accession>A0A4Q9KDX9</accession>
<feature type="transmembrane region" description="Helical" evidence="8">
    <location>
        <begin position="154"/>
        <end position="173"/>
    </location>
</feature>
<dbReference type="InterPro" id="IPR003439">
    <property type="entry name" value="ABC_transporter-like_ATP-bd"/>
</dbReference>
<dbReference type="RefSeq" id="WP_131167999.1">
    <property type="nucleotide sequence ID" value="NZ_SDMQ01000006.1"/>
</dbReference>
<dbReference type="SMART" id="SM00382">
    <property type="entry name" value="AAA"/>
    <property type="match status" value="1"/>
</dbReference>
<evidence type="ECO:0000256" key="2">
    <source>
        <dbReference type="ARBA" id="ARBA00022692"/>
    </source>
</evidence>
<feature type="transmembrane region" description="Helical" evidence="8">
    <location>
        <begin position="51"/>
        <end position="76"/>
    </location>
</feature>
<dbReference type="InterPro" id="IPR011527">
    <property type="entry name" value="ABC1_TM_dom"/>
</dbReference>
<feature type="transmembrane region" description="Helical" evidence="8">
    <location>
        <begin position="131"/>
        <end position="148"/>
    </location>
</feature>
<evidence type="ECO:0000256" key="4">
    <source>
        <dbReference type="ARBA" id="ARBA00022840"/>
    </source>
</evidence>
<dbReference type="Pfam" id="PF00664">
    <property type="entry name" value="ABC_membrane"/>
    <property type="match status" value="1"/>
</dbReference>
<dbReference type="GO" id="GO:0005524">
    <property type="term" value="F:ATP binding"/>
    <property type="evidence" value="ECO:0007669"/>
    <property type="project" value="UniProtKB-KW"/>
</dbReference>
<evidence type="ECO:0000256" key="8">
    <source>
        <dbReference type="SAM" id="Phobius"/>
    </source>
</evidence>
<reference evidence="11 12" key="1">
    <citation type="submission" date="2019-01" db="EMBL/GenBank/DDBJ databases">
        <title>Lactibacter flavus gen. nov., sp. nov., a novel bacterium of the family Propionibacteriaceae isolated from raw milk and dairy products.</title>
        <authorList>
            <person name="Huptas C."/>
            <person name="Wenning M."/>
            <person name="Breitenwieser F."/>
            <person name="Doll E."/>
            <person name="Von Neubeck M."/>
            <person name="Busse H.-J."/>
            <person name="Scherer S."/>
        </authorList>
    </citation>
    <scope>NUCLEOTIDE SEQUENCE [LARGE SCALE GENOMIC DNA]</scope>
    <source>
        <strain evidence="11 12">KCTC 33808</strain>
    </source>
</reference>
<keyword evidence="2 8" id="KW-0812">Transmembrane</keyword>
<dbReference type="SUPFAM" id="SSF52540">
    <property type="entry name" value="P-loop containing nucleoside triphosphate hydrolases"/>
    <property type="match status" value="1"/>
</dbReference>
<dbReference type="InterPro" id="IPR014216">
    <property type="entry name" value="ABC_transptr_CydD"/>
</dbReference>
<keyword evidence="6 8" id="KW-0472">Membrane</keyword>
<dbReference type="PROSITE" id="PS50929">
    <property type="entry name" value="ABC_TM1F"/>
    <property type="match status" value="1"/>
</dbReference>
<dbReference type="GO" id="GO:0042883">
    <property type="term" value="P:cysteine transport"/>
    <property type="evidence" value="ECO:0007669"/>
    <property type="project" value="InterPro"/>
</dbReference>
<sequence length="541" mass="55611">MAGGVLIGCLTAILTVLQAWVLSRAIAGVFDAAPGLDYTSPVPGTGAWPALGGIIATLAAIFGGKALLAWLNTLLAHRAAASVKSRLRRDVMAARLASPLDDRTSSAGLVNLLTVGLDALDGFYAKYLPQLLLAVTVPLIVGVAILTADLTSAIIVALTLPLIPVFMMLVGWTTEARTARRWRTQQRLARHFADLVAGLPTLQVFGRAKAQAIGLRKTEDAHRAETMGTLRISFLSALVLELLATLSVAVVAVTIGFRVVHHEIDLATALFVLILAPEAFLPVRQVGVHYHDAADGMAAAQQAFDVIEGAEAPDVRAEEAPEVRAPASLEGPAATALVRVDAVGHTYPGASGPAVTGVSFDVAPGELVVLTGPSGGGKTTVLNALVGFLSPTTGTVQVPERRRIAYVGQNPGMLAGTIADNVRLGDARASDAGVADALTRAGAPGMDPARTVGDDGEGLSAGERRRVATARALVRIDAGADLMLLDEPTAGLDAEAEEALLRSLRATGVAAVVVSHRPAVLAEADRVVVIGGSANGEGGAS</sequence>
<feature type="domain" description="ABC transporter" evidence="9">
    <location>
        <begin position="338"/>
        <end position="540"/>
    </location>
</feature>
<dbReference type="InterPro" id="IPR027417">
    <property type="entry name" value="P-loop_NTPase"/>
</dbReference>
<dbReference type="Proteomes" id="UP000292373">
    <property type="component" value="Unassembled WGS sequence"/>
</dbReference>
<evidence type="ECO:0000256" key="5">
    <source>
        <dbReference type="ARBA" id="ARBA00022989"/>
    </source>
</evidence>
<dbReference type="OrthoDB" id="9806127at2"/>
<evidence type="ECO:0000256" key="7">
    <source>
        <dbReference type="SAM" id="MobiDB-lite"/>
    </source>
</evidence>
<evidence type="ECO:0000313" key="12">
    <source>
        <dbReference type="Proteomes" id="UP000292373"/>
    </source>
</evidence>
<dbReference type="Pfam" id="PF00005">
    <property type="entry name" value="ABC_tran"/>
    <property type="match status" value="1"/>
</dbReference>
<keyword evidence="12" id="KW-1185">Reference proteome</keyword>
<dbReference type="AlphaFoldDB" id="A0A4Q9KDX9"/>
<feature type="domain" description="ABC transmembrane type-1" evidence="10">
    <location>
        <begin position="2"/>
        <end position="295"/>
    </location>
</feature>
<dbReference type="InterPro" id="IPR003593">
    <property type="entry name" value="AAA+_ATPase"/>
</dbReference>
<keyword evidence="3" id="KW-0547">Nucleotide-binding</keyword>
<dbReference type="GO" id="GO:0016887">
    <property type="term" value="F:ATP hydrolysis activity"/>
    <property type="evidence" value="ECO:0007669"/>
    <property type="project" value="InterPro"/>
</dbReference>
<dbReference type="GO" id="GO:0005886">
    <property type="term" value="C:plasma membrane"/>
    <property type="evidence" value="ECO:0007669"/>
    <property type="project" value="UniProtKB-SubCell"/>
</dbReference>
<evidence type="ECO:0000259" key="9">
    <source>
        <dbReference type="PROSITE" id="PS50893"/>
    </source>
</evidence>
<comment type="subcellular location">
    <subcellularLocation>
        <location evidence="1">Cell membrane</location>
        <topology evidence="1">Multi-pass membrane protein</topology>
    </subcellularLocation>
</comment>
<evidence type="ECO:0000256" key="3">
    <source>
        <dbReference type="ARBA" id="ARBA00022741"/>
    </source>
</evidence>
<name>A0A4Q9KDX9_9ACTN</name>
<dbReference type="GO" id="GO:0140359">
    <property type="term" value="F:ABC-type transporter activity"/>
    <property type="evidence" value="ECO:0007669"/>
    <property type="project" value="InterPro"/>
</dbReference>
<dbReference type="PANTHER" id="PTHR24221">
    <property type="entry name" value="ATP-BINDING CASSETTE SUB-FAMILY B"/>
    <property type="match status" value="1"/>
</dbReference>
<dbReference type="CDD" id="cd18584">
    <property type="entry name" value="ABC_6TM_AarD_CydD"/>
    <property type="match status" value="1"/>
</dbReference>
<dbReference type="InterPro" id="IPR036640">
    <property type="entry name" value="ABC1_TM_sf"/>
</dbReference>
<evidence type="ECO:0000256" key="6">
    <source>
        <dbReference type="ARBA" id="ARBA00023136"/>
    </source>
</evidence>
<dbReference type="Gene3D" id="3.40.50.300">
    <property type="entry name" value="P-loop containing nucleotide triphosphate hydrolases"/>
    <property type="match status" value="1"/>
</dbReference>
<dbReference type="PROSITE" id="PS50893">
    <property type="entry name" value="ABC_TRANSPORTER_2"/>
    <property type="match status" value="1"/>
</dbReference>
<evidence type="ECO:0000259" key="10">
    <source>
        <dbReference type="PROSITE" id="PS50929"/>
    </source>
</evidence>
<proteinExistence type="predicted"/>
<dbReference type="PANTHER" id="PTHR24221:SF590">
    <property type="entry name" value="COMPONENT LINKED WITH THE ASSEMBLY OF CYTOCHROME' TRANSPORT TRANSMEMBRANE ATP-BINDING PROTEIN ABC TRANSPORTER CYDD-RELATED"/>
    <property type="match status" value="1"/>
</dbReference>
<keyword evidence="4" id="KW-0067">ATP-binding</keyword>
<comment type="caution">
    <text evidence="11">The sequence shown here is derived from an EMBL/GenBank/DDBJ whole genome shotgun (WGS) entry which is preliminary data.</text>
</comment>